<evidence type="ECO:0000313" key="1">
    <source>
        <dbReference type="EMBL" id="MBC3872100.1"/>
    </source>
</evidence>
<protein>
    <recommendedName>
        <fullName evidence="3">Peptidase M28 domain-containing protein</fullName>
    </recommendedName>
</protein>
<reference evidence="1 2" key="1">
    <citation type="submission" date="2020-08" db="EMBL/GenBank/DDBJ databases">
        <title>Novel species isolated from subtropical streams in China.</title>
        <authorList>
            <person name="Lu H."/>
        </authorList>
    </citation>
    <scope>NUCLEOTIDE SEQUENCE [LARGE SCALE GENOMIC DNA]</scope>
    <source>
        <strain evidence="1 2">LX15W</strain>
    </source>
</reference>
<comment type="caution">
    <text evidence="1">The sequence shown here is derived from an EMBL/GenBank/DDBJ whole genome shotgun (WGS) entry which is preliminary data.</text>
</comment>
<proteinExistence type="predicted"/>
<keyword evidence="2" id="KW-1185">Reference proteome</keyword>
<dbReference type="RefSeq" id="WP_186940113.1">
    <property type="nucleotide sequence ID" value="NZ_JACOGA010000001.1"/>
</dbReference>
<dbReference type="EMBL" id="JACOGA010000001">
    <property type="protein sequence ID" value="MBC3872100.1"/>
    <property type="molecule type" value="Genomic_DNA"/>
</dbReference>
<name>A0ABR6Y676_9BURK</name>
<dbReference type="Proteomes" id="UP000624279">
    <property type="component" value="Unassembled WGS sequence"/>
</dbReference>
<evidence type="ECO:0008006" key="3">
    <source>
        <dbReference type="Google" id="ProtNLM"/>
    </source>
</evidence>
<accession>A0ABR6Y676</accession>
<evidence type="ECO:0000313" key="2">
    <source>
        <dbReference type="Proteomes" id="UP000624279"/>
    </source>
</evidence>
<gene>
    <name evidence="1" type="ORF">H8K55_00755</name>
</gene>
<dbReference type="Gene3D" id="3.40.630.10">
    <property type="entry name" value="Zn peptidases"/>
    <property type="match status" value="1"/>
</dbReference>
<organism evidence="1 2">
    <name type="scientific">Undibacterium flavidum</name>
    <dbReference type="NCBI Taxonomy" id="2762297"/>
    <lineage>
        <taxon>Bacteria</taxon>
        <taxon>Pseudomonadati</taxon>
        <taxon>Pseudomonadota</taxon>
        <taxon>Betaproteobacteria</taxon>
        <taxon>Burkholderiales</taxon>
        <taxon>Oxalobacteraceae</taxon>
        <taxon>Undibacterium</taxon>
    </lineage>
</organism>
<sequence>MLTQDAGGGRITGFLDMKVDEWFTALNEAKEQIKELNNLDIVYAAQDTLDYRSHTWHSQVDTVDHVAKENLVQNAQVMAAMTWAMLNGKKLPHQKEGK</sequence>